<evidence type="ECO:0000256" key="2">
    <source>
        <dbReference type="ARBA" id="ARBA00010945"/>
    </source>
</evidence>
<evidence type="ECO:0000256" key="11">
    <source>
        <dbReference type="ARBA" id="ARBA00022842"/>
    </source>
</evidence>
<dbReference type="Gene3D" id="3.40.1170.60">
    <property type="match status" value="1"/>
</dbReference>
<dbReference type="Pfam" id="PF11798">
    <property type="entry name" value="IMS_HHH"/>
    <property type="match status" value="1"/>
</dbReference>
<keyword evidence="8 16" id="KW-0235">DNA replication</keyword>
<dbReference type="PANTHER" id="PTHR11076:SF33">
    <property type="entry name" value="DNA POLYMERASE KAPPA"/>
    <property type="match status" value="1"/>
</dbReference>
<dbReference type="GO" id="GO:0006281">
    <property type="term" value="P:DNA repair"/>
    <property type="evidence" value="ECO:0007669"/>
    <property type="project" value="UniProtKB-UniRule"/>
</dbReference>
<evidence type="ECO:0000256" key="15">
    <source>
        <dbReference type="ARBA" id="ARBA00049244"/>
    </source>
</evidence>
<dbReference type="EMBL" id="CP000448">
    <property type="protein sequence ID" value="ABI68669.1"/>
    <property type="molecule type" value="Genomic_DNA"/>
</dbReference>
<dbReference type="Gene3D" id="3.30.1490.100">
    <property type="entry name" value="DNA polymerase, Y-family, little finger domain"/>
    <property type="match status" value="1"/>
</dbReference>
<accession>Q0AX85</accession>
<evidence type="ECO:0000256" key="8">
    <source>
        <dbReference type="ARBA" id="ARBA00022705"/>
    </source>
</evidence>
<dbReference type="Pfam" id="PF11799">
    <property type="entry name" value="IMS_C"/>
    <property type="match status" value="1"/>
</dbReference>
<evidence type="ECO:0000256" key="13">
    <source>
        <dbReference type="ARBA" id="ARBA00023125"/>
    </source>
</evidence>
<feature type="binding site" evidence="16">
    <location>
        <position position="106"/>
    </location>
    <ligand>
        <name>Mg(2+)</name>
        <dbReference type="ChEBI" id="CHEBI:18420"/>
    </ligand>
</feature>
<dbReference type="InterPro" id="IPR024728">
    <property type="entry name" value="PolY_HhH_motif"/>
</dbReference>
<dbReference type="GO" id="GO:0042276">
    <property type="term" value="P:error-prone translesion synthesis"/>
    <property type="evidence" value="ECO:0007669"/>
    <property type="project" value="TreeGrafter"/>
</dbReference>
<dbReference type="Gene3D" id="1.10.150.20">
    <property type="entry name" value="5' to 3' exonuclease, C-terminal subdomain"/>
    <property type="match status" value="1"/>
</dbReference>
<comment type="similarity">
    <text evidence="2 16">Belongs to the DNA polymerase type-Y family.</text>
</comment>
<dbReference type="CDD" id="cd03586">
    <property type="entry name" value="PolY_Pol_IV_kappa"/>
    <property type="match status" value="1"/>
</dbReference>
<evidence type="ECO:0000256" key="7">
    <source>
        <dbReference type="ARBA" id="ARBA00022695"/>
    </source>
</evidence>
<dbReference type="PANTHER" id="PTHR11076">
    <property type="entry name" value="DNA REPAIR POLYMERASE UMUC / TRANSFERASE FAMILY MEMBER"/>
    <property type="match status" value="1"/>
</dbReference>
<keyword evidence="7 16" id="KW-0548">Nucleotidyltransferase</keyword>
<dbReference type="SUPFAM" id="SSF56672">
    <property type="entry name" value="DNA/RNA polymerases"/>
    <property type="match status" value="1"/>
</dbReference>
<dbReference type="NCBIfam" id="NF002677">
    <property type="entry name" value="PRK02406.1"/>
    <property type="match status" value="1"/>
</dbReference>
<dbReference type="InterPro" id="IPR043502">
    <property type="entry name" value="DNA/RNA_pol_sf"/>
</dbReference>
<dbReference type="InterPro" id="IPR050116">
    <property type="entry name" value="DNA_polymerase-Y"/>
</dbReference>
<dbReference type="GO" id="GO:0003887">
    <property type="term" value="F:DNA-directed DNA polymerase activity"/>
    <property type="evidence" value="ECO:0007669"/>
    <property type="project" value="UniProtKB-UniRule"/>
</dbReference>
<dbReference type="eggNOG" id="COG0389">
    <property type="taxonomic scope" value="Bacteria"/>
</dbReference>
<reference evidence="19" key="1">
    <citation type="journal article" date="2010" name="Environ. Microbiol.">
        <title>The genome of Syntrophomonas wolfei: new insights into syntrophic metabolism and biohydrogen production.</title>
        <authorList>
            <person name="Sieber J.R."/>
            <person name="Sims D.R."/>
            <person name="Han C."/>
            <person name="Kim E."/>
            <person name="Lykidis A."/>
            <person name="Lapidus A.L."/>
            <person name="McDonnald E."/>
            <person name="Rohlin L."/>
            <person name="Culley D.E."/>
            <person name="Gunsalus R."/>
            <person name="McInerney M.J."/>
        </authorList>
    </citation>
    <scope>NUCLEOTIDE SEQUENCE [LARGE SCALE GENOMIC DNA]</scope>
    <source>
        <strain evidence="19">DSM 2245B / Goettingen</strain>
    </source>
</reference>
<keyword evidence="14 16" id="KW-0234">DNA repair</keyword>
<keyword evidence="6 16" id="KW-0808">Transferase</keyword>
<keyword evidence="9 16" id="KW-0479">Metal-binding</keyword>
<evidence type="ECO:0000256" key="6">
    <source>
        <dbReference type="ARBA" id="ARBA00022679"/>
    </source>
</evidence>
<keyword evidence="11 16" id="KW-0460">Magnesium</keyword>
<feature type="site" description="Substrate discrimination" evidence="16">
    <location>
        <position position="16"/>
    </location>
</feature>
<dbReference type="InterPro" id="IPR001126">
    <property type="entry name" value="UmuC"/>
</dbReference>
<evidence type="ECO:0000256" key="14">
    <source>
        <dbReference type="ARBA" id="ARBA00023204"/>
    </source>
</evidence>
<dbReference type="HAMAP" id="MF_01113">
    <property type="entry name" value="DNApol_IV"/>
    <property type="match status" value="1"/>
</dbReference>
<dbReference type="GO" id="GO:0003684">
    <property type="term" value="F:damaged DNA binding"/>
    <property type="evidence" value="ECO:0007669"/>
    <property type="project" value="InterPro"/>
</dbReference>
<evidence type="ECO:0000256" key="16">
    <source>
        <dbReference type="HAMAP-Rule" id="MF_01113"/>
    </source>
</evidence>
<evidence type="ECO:0000256" key="5">
    <source>
        <dbReference type="ARBA" id="ARBA00022490"/>
    </source>
</evidence>
<comment type="subcellular location">
    <subcellularLocation>
        <location evidence="1 16">Cytoplasm</location>
    </subcellularLocation>
</comment>
<dbReference type="OrthoDB" id="9808813at2"/>
<evidence type="ECO:0000256" key="1">
    <source>
        <dbReference type="ARBA" id="ARBA00004496"/>
    </source>
</evidence>
<evidence type="ECO:0000256" key="3">
    <source>
        <dbReference type="ARBA" id="ARBA00011245"/>
    </source>
</evidence>
<keyword evidence="10 16" id="KW-0227">DNA damage</keyword>
<keyword evidence="13 16" id="KW-0238">DNA-binding</keyword>
<sequence>MAELTNILHCDLDAFFASVEQLDNPSLRGKPVVVGGSMHSRGVVSTCSYEARKFGIRSAMPIAQAYRLCPQAVFLPVNMPRYLEISKQVFSILSRYSPIKEIISIDEAFLDISGCSSLYGSPEKIGCLINEQVYSELGLTISVGISYNKFLAKLASDMDKPNGLRIITESEALELLRPLPVSRIWGIGQKTEQSLDKLGIKTIGDIQDSPPEWLEDKIGSAGRLFWELAHGIDRRAVEPEHERKSLGREETFPEDINDTAYLEKLIVQFAAELCRKLRQEALFAATITIKLRYSNFKTITRSKTINPCNSDIIVTQIASELLHHSYNNKQPLRLFGLSLGQLSPAASLEQGSLFEPQSNADYKSIDRLMDEIRDRFGPGAIKRANLLPNKDSE</sequence>
<protein>
    <recommendedName>
        <fullName evidence="16">DNA polymerase IV</fullName>
        <shortName evidence="16">Pol IV</shortName>
        <ecNumber evidence="16">2.7.7.7</ecNumber>
    </recommendedName>
</protein>
<keyword evidence="19" id="KW-1185">Reference proteome</keyword>
<dbReference type="FunFam" id="3.40.1170.60:FF:000001">
    <property type="entry name" value="DNA polymerase IV"/>
    <property type="match status" value="1"/>
</dbReference>
<comment type="catalytic activity">
    <reaction evidence="15 16">
        <text>DNA(n) + a 2'-deoxyribonucleoside 5'-triphosphate = DNA(n+1) + diphosphate</text>
        <dbReference type="Rhea" id="RHEA:22508"/>
        <dbReference type="Rhea" id="RHEA-COMP:17339"/>
        <dbReference type="Rhea" id="RHEA-COMP:17340"/>
        <dbReference type="ChEBI" id="CHEBI:33019"/>
        <dbReference type="ChEBI" id="CHEBI:61560"/>
        <dbReference type="ChEBI" id="CHEBI:173112"/>
        <dbReference type="EC" id="2.7.7.7"/>
    </reaction>
</comment>
<dbReference type="Pfam" id="PF00817">
    <property type="entry name" value="IMS"/>
    <property type="match status" value="1"/>
</dbReference>
<dbReference type="STRING" id="335541.Swol_1362"/>
<dbReference type="GO" id="GO:0000287">
    <property type="term" value="F:magnesium ion binding"/>
    <property type="evidence" value="ECO:0007669"/>
    <property type="project" value="UniProtKB-UniRule"/>
</dbReference>
<evidence type="ECO:0000313" key="19">
    <source>
        <dbReference type="Proteomes" id="UP000001968"/>
    </source>
</evidence>
<dbReference type="InterPro" id="IPR043128">
    <property type="entry name" value="Rev_trsase/Diguanyl_cyclase"/>
</dbReference>
<evidence type="ECO:0000313" key="18">
    <source>
        <dbReference type="EMBL" id="ABI68669.1"/>
    </source>
</evidence>
<dbReference type="KEGG" id="swo:Swol_1362"/>
<name>Q0AX85_SYNWW</name>
<dbReference type="InterPro" id="IPR036775">
    <property type="entry name" value="DNA_pol_Y-fam_lit_finger_sf"/>
</dbReference>
<evidence type="ECO:0000256" key="10">
    <source>
        <dbReference type="ARBA" id="ARBA00022763"/>
    </source>
</evidence>
<dbReference type="GO" id="GO:0009432">
    <property type="term" value="P:SOS response"/>
    <property type="evidence" value="ECO:0007669"/>
    <property type="project" value="TreeGrafter"/>
</dbReference>
<dbReference type="InterPro" id="IPR022880">
    <property type="entry name" value="DNApol_IV"/>
</dbReference>
<dbReference type="GO" id="GO:0005829">
    <property type="term" value="C:cytosol"/>
    <property type="evidence" value="ECO:0007669"/>
    <property type="project" value="TreeGrafter"/>
</dbReference>
<dbReference type="GO" id="GO:0006261">
    <property type="term" value="P:DNA-templated DNA replication"/>
    <property type="evidence" value="ECO:0007669"/>
    <property type="project" value="UniProtKB-UniRule"/>
</dbReference>
<feature type="binding site" evidence="16">
    <location>
        <position position="11"/>
    </location>
    <ligand>
        <name>Mg(2+)</name>
        <dbReference type="ChEBI" id="CHEBI:18420"/>
    </ligand>
</feature>
<keyword evidence="5 16" id="KW-0963">Cytoplasm</keyword>
<keyword evidence="4 16" id="KW-0515">Mutator protein</keyword>
<organism evidence="18 19">
    <name type="scientific">Syntrophomonas wolfei subsp. wolfei (strain DSM 2245B / Goettingen)</name>
    <dbReference type="NCBI Taxonomy" id="335541"/>
    <lineage>
        <taxon>Bacteria</taxon>
        <taxon>Bacillati</taxon>
        <taxon>Bacillota</taxon>
        <taxon>Clostridia</taxon>
        <taxon>Eubacteriales</taxon>
        <taxon>Syntrophomonadaceae</taxon>
        <taxon>Syntrophomonas</taxon>
    </lineage>
</organism>
<evidence type="ECO:0000259" key="17">
    <source>
        <dbReference type="PROSITE" id="PS50173"/>
    </source>
</evidence>
<comment type="function">
    <text evidence="16">Poorly processive, error-prone DNA polymerase involved in untargeted mutagenesis. Copies undamaged DNA at stalled replication forks, which arise in vivo from mismatched or misaligned primer ends. These misaligned primers can be extended by PolIV. Exhibits no 3'-5' exonuclease (proofreading) activity. May be involved in translesional synthesis, in conjunction with the beta clamp from PolIII.</text>
</comment>
<dbReference type="PROSITE" id="PS50173">
    <property type="entry name" value="UMUC"/>
    <property type="match status" value="1"/>
</dbReference>
<gene>
    <name evidence="16" type="primary">dinB</name>
    <name evidence="18" type="ordered locus">Swol_1362</name>
</gene>
<keyword evidence="12 16" id="KW-0239">DNA-directed DNA polymerase</keyword>
<dbReference type="FunFam" id="3.30.1490.100:FF:000004">
    <property type="entry name" value="DNA polymerase IV"/>
    <property type="match status" value="1"/>
</dbReference>
<dbReference type="SUPFAM" id="SSF100879">
    <property type="entry name" value="Lesion bypass DNA polymerase (Y-family), little finger domain"/>
    <property type="match status" value="1"/>
</dbReference>
<feature type="active site" evidence="16">
    <location>
        <position position="107"/>
    </location>
</feature>
<dbReference type="Gene3D" id="3.30.70.270">
    <property type="match status" value="1"/>
</dbReference>
<evidence type="ECO:0000256" key="9">
    <source>
        <dbReference type="ARBA" id="ARBA00022723"/>
    </source>
</evidence>
<dbReference type="NCBIfam" id="NF010731">
    <property type="entry name" value="PRK14133.1"/>
    <property type="match status" value="1"/>
</dbReference>
<proteinExistence type="inferred from homology"/>
<dbReference type="RefSeq" id="WP_011640768.1">
    <property type="nucleotide sequence ID" value="NC_008346.1"/>
</dbReference>
<dbReference type="EC" id="2.7.7.7" evidence="16"/>
<evidence type="ECO:0000256" key="12">
    <source>
        <dbReference type="ARBA" id="ARBA00022932"/>
    </source>
</evidence>
<comment type="subunit">
    <text evidence="3 16">Monomer.</text>
</comment>
<dbReference type="HOGENOM" id="CLU_012348_1_2_9"/>
<feature type="domain" description="UmuC" evidence="17">
    <location>
        <begin position="7"/>
        <end position="188"/>
    </location>
</feature>
<evidence type="ECO:0000256" key="4">
    <source>
        <dbReference type="ARBA" id="ARBA00022457"/>
    </source>
</evidence>
<dbReference type="AlphaFoldDB" id="Q0AX85"/>
<dbReference type="Proteomes" id="UP000001968">
    <property type="component" value="Chromosome"/>
</dbReference>
<comment type="cofactor">
    <cofactor evidence="16">
        <name>Mg(2+)</name>
        <dbReference type="ChEBI" id="CHEBI:18420"/>
    </cofactor>
    <text evidence="16">Binds 2 magnesium ions per subunit.</text>
</comment>
<dbReference type="InterPro" id="IPR017961">
    <property type="entry name" value="DNA_pol_Y-fam_little_finger"/>
</dbReference>